<protein>
    <submittedName>
        <fullName evidence="1">Jg23005 protein</fullName>
    </submittedName>
</protein>
<name>A0A8S4QV77_9NEOP</name>
<evidence type="ECO:0000313" key="2">
    <source>
        <dbReference type="Proteomes" id="UP000838756"/>
    </source>
</evidence>
<reference evidence="1" key="1">
    <citation type="submission" date="2022-03" db="EMBL/GenBank/DDBJ databases">
        <authorList>
            <person name="Lindestad O."/>
        </authorList>
    </citation>
    <scope>NUCLEOTIDE SEQUENCE</scope>
</reference>
<organism evidence="1 2">
    <name type="scientific">Pararge aegeria aegeria</name>
    <dbReference type="NCBI Taxonomy" id="348720"/>
    <lineage>
        <taxon>Eukaryota</taxon>
        <taxon>Metazoa</taxon>
        <taxon>Ecdysozoa</taxon>
        <taxon>Arthropoda</taxon>
        <taxon>Hexapoda</taxon>
        <taxon>Insecta</taxon>
        <taxon>Pterygota</taxon>
        <taxon>Neoptera</taxon>
        <taxon>Endopterygota</taxon>
        <taxon>Lepidoptera</taxon>
        <taxon>Glossata</taxon>
        <taxon>Ditrysia</taxon>
        <taxon>Papilionoidea</taxon>
        <taxon>Nymphalidae</taxon>
        <taxon>Satyrinae</taxon>
        <taxon>Satyrini</taxon>
        <taxon>Parargina</taxon>
        <taxon>Pararge</taxon>
    </lineage>
</organism>
<gene>
    <name evidence="1" type="primary">jg23005</name>
    <name evidence="1" type="ORF">PAEG_LOCUS4837</name>
</gene>
<comment type="caution">
    <text evidence="1">The sequence shown here is derived from an EMBL/GenBank/DDBJ whole genome shotgun (WGS) entry which is preliminary data.</text>
</comment>
<keyword evidence="2" id="KW-1185">Reference proteome</keyword>
<dbReference type="Proteomes" id="UP000838756">
    <property type="component" value="Unassembled WGS sequence"/>
</dbReference>
<dbReference type="AlphaFoldDB" id="A0A8S4QV77"/>
<accession>A0A8S4QV77</accession>
<evidence type="ECO:0000313" key="1">
    <source>
        <dbReference type="EMBL" id="CAH2216887.1"/>
    </source>
</evidence>
<sequence>MVSVGAKLHSSALVCLSLTCLWKRKKLELLTGTCRLFRRALAIPARSTQRGGASACSYKLRRLDTGDGSESGARADQHPHTLILFGECFKPILVNLTCVFAT</sequence>
<proteinExistence type="predicted"/>
<dbReference type="EMBL" id="CAKXAJ010017307">
    <property type="protein sequence ID" value="CAH2216887.1"/>
    <property type="molecule type" value="Genomic_DNA"/>
</dbReference>